<proteinExistence type="predicted"/>
<dbReference type="Proteomes" id="UP001250218">
    <property type="component" value="Unassembled WGS sequence"/>
</dbReference>
<dbReference type="AlphaFoldDB" id="A0AAP5PBC5"/>
<name>A0AAP5PBC5_9LACT</name>
<dbReference type="InterPro" id="IPR011055">
    <property type="entry name" value="Dup_hybrid_motif"/>
</dbReference>
<evidence type="ECO:0000313" key="3">
    <source>
        <dbReference type="Proteomes" id="UP001250218"/>
    </source>
</evidence>
<organism evidence="2 3">
    <name type="scientific">Lactococcus lactis</name>
    <dbReference type="NCBI Taxonomy" id="1358"/>
    <lineage>
        <taxon>Bacteria</taxon>
        <taxon>Bacillati</taxon>
        <taxon>Bacillota</taxon>
        <taxon>Bacilli</taxon>
        <taxon>Lactobacillales</taxon>
        <taxon>Streptococcaceae</taxon>
        <taxon>Lactococcus</taxon>
    </lineage>
</organism>
<protein>
    <submittedName>
        <fullName evidence="2">M23 family metallopeptidase</fullName>
    </submittedName>
</protein>
<dbReference type="SUPFAM" id="SSF51261">
    <property type="entry name" value="Duplicated hybrid motif"/>
    <property type="match status" value="1"/>
</dbReference>
<dbReference type="PANTHER" id="PTHR21666:SF270">
    <property type="entry name" value="MUREIN HYDROLASE ACTIVATOR ENVC"/>
    <property type="match status" value="1"/>
</dbReference>
<dbReference type="Gene3D" id="2.70.70.10">
    <property type="entry name" value="Glucose Permease (Domain IIA)"/>
    <property type="match status" value="1"/>
</dbReference>
<evidence type="ECO:0000313" key="2">
    <source>
        <dbReference type="EMBL" id="MDT2944994.1"/>
    </source>
</evidence>
<dbReference type="CDD" id="cd12797">
    <property type="entry name" value="M23_peptidase"/>
    <property type="match status" value="1"/>
</dbReference>
<dbReference type="EMBL" id="JARQDL010000002">
    <property type="protein sequence ID" value="MDT2944994.1"/>
    <property type="molecule type" value="Genomic_DNA"/>
</dbReference>
<reference evidence="2" key="1">
    <citation type="submission" date="2023-03" db="EMBL/GenBank/DDBJ databases">
        <authorList>
            <person name="Shen W."/>
            <person name="Cai J."/>
        </authorList>
    </citation>
    <scope>NUCLEOTIDE SEQUENCE</scope>
    <source>
        <strain evidence="2">Y37</strain>
    </source>
</reference>
<dbReference type="GO" id="GO:0004222">
    <property type="term" value="F:metalloendopeptidase activity"/>
    <property type="evidence" value="ECO:0007669"/>
    <property type="project" value="TreeGrafter"/>
</dbReference>
<dbReference type="Pfam" id="PF01551">
    <property type="entry name" value="Peptidase_M23"/>
    <property type="match status" value="1"/>
</dbReference>
<feature type="domain" description="M23ase beta-sheet core" evidence="1">
    <location>
        <begin position="37"/>
        <end position="129"/>
    </location>
</feature>
<gene>
    <name evidence="2" type="ORF">P7I04_02955</name>
</gene>
<comment type="caution">
    <text evidence="2">The sequence shown here is derived from an EMBL/GenBank/DDBJ whole genome shotgun (WGS) entry which is preliminary data.</text>
</comment>
<dbReference type="InterPro" id="IPR016047">
    <property type="entry name" value="M23ase_b-sheet_dom"/>
</dbReference>
<sequence>MANEWGWPFSGGYNGYEEGQQFGMISFERPPGSGLYFHDGFDFGSAKYPDSQIKAIHAGTVVYANFAPTGYAAFGTVIVIKTTGGYNIVYQEFGTSTSNINVTVGQSVTLGQVIGTRNSSHLHLGITKKDWLEAQSSAYTDDGTWLNPITIIQNGDGNPNPDLEEEEMIYAYSADGESATFLFDGINTIVFAGPKAQAAYNHYVGTYEEIKGKKLPNQHKNAAQHALWIQQYPLKFINFK</sequence>
<dbReference type="RefSeq" id="WP_311802813.1">
    <property type="nucleotide sequence ID" value="NZ_JARQCJ010000004.1"/>
</dbReference>
<evidence type="ECO:0000259" key="1">
    <source>
        <dbReference type="Pfam" id="PF01551"/>
    </source>
</evidence>
<dbReference type="InterPro" id="IPR050570">
    <property type="entry name" value="Cell_wall_metabolism_enzyme"/>
</dbReference>
<dbReference type="PANTHER" id="PTHR21666">
    <property type="entry name" value="PEPTIDASE-RELATED"/>
    <property type="match status" value="1"/>
</dbReference>
<accession>A0AAP5PBC5</accession>